<protein>
    <submittedName>
        <fullName evidence="1">Uncharacterized protein</fullName>
    </submittedName>
</protein>
<dbReference type="InterPro" id="IPR005587">
    <property type="entry name" value="UPF0304_YfbU"/>
</dbReference>
<organism evidence="1 2">
    <name type="scientific">Comamonas brasiliensis</name>
    <dbReference type="NCBI Taxonomy" id="1812482"/>
    <lineage>
        <taxon>Bacteria</taxon>
        <taxon>Pseudomonadati</taxon>
        <taxon>Pseudomonadota</taxon>
        <taxon>Betaproteobacteria</taxon>
        <taxon>Burkholderiales</taxon>
        <taxon>Comamonadaceae</taxon>
        <taxon>Comamonas</taxon>
    </lineage>
</organism>
<accession>A0ABS5LS10</accession>
<keyword evidence="2" id="KW-1185">Reference proteome</keyword>
<dbReference type="SUPFAM" id="SSF116960">
    <property type="entry name" value="YfbU-like"/>
    <property type="match status" value="1"/>
</dbReference>
<reference evidence="1 2" key="1">
    <citation type="submission" date="2020-03" db="EMBL/GenBank/DDBJ databases">
        <title>The role of nitrogen metabolism on polyethylene biodegradation.</title>
        <authorList>
            <person name="Peixoto J."/>
            <person name="Vizzotto C.S."/>
            <person name="Ramos A."/>
            <person name="Alves G."/>
            <person name="Steindorff A."/>
            <person name="Kruger R."/>
        </authorList>
    </citation>
    <scope>NUCLEOTIDE SEQUENCE [LARGE SCALE GENOMIC DNA]</scope>
    <source>
        <strain evidence="1 2">PE63</strain>
    </source>
</reference>
<dbReference type="RefSeq" id="WP_211456914.1">
    <property type="nucleotide sequence ID" value="NZ_JAANES010000002.1"/>
</dbReference>
<gene>
    <name evidence="1" type="ORF">DJFAAGMI_01851</name>
</gene>
<dbReference type="EMBL" id="JAANES010000002">
    <property type="protein sequence ID" value="MBS3019112.1"/>
    <property type="molecule type" value="Genomic_DNA"/>
</dbReference>
<name>A0ABS5LS10_9BURK</name>
<evidence type="ECO:0000313" key="2">
    <source>
        <dbReference type="Proteomes" id="UP001647436"/>
    </source>
</evidence>
<dbReference type="Gene3D" id="1.10.3190.10">
    <property type="entry name" value="yfbu gene product, domain 2"/>
    <property type="match status" value="1"/>
</dbReference>
<sequence length="194" mass="22359">MNLTPAEKLIIELLCDSLKGKDSVYDVEFLSKVISSNETWAISKRYQSLEDKSPEPAYVTEVYAILEAYRWVYDTTQELGPRVSEIRSIVQEKGQVHVQEKFDGFDGNNESDHLSAAHIIVDDLRLYEEQKGRVNNTHGPRRDAYVRVANAYMKLREEAPDGILPRTYESLLEVFREAAKLKLDIVLLDPRWAR</sequence>
<proteinExistence type="predicted"/>
<dbReference type="Proteomes" id="UP001647436">
    <property type="component" value="Unassembled WGS sequence"/>
</dbReference>
<comment type="caution">
    <text evidence="1">The sequence shown here is derived from an EMBL/GenBank/DDBJ whole genome shotgun (WGS) entry which is preliminary data.</text>
</comment>
<dbReference type="InterPro" id="IPR023146">
    <property type="entry name" value="YfbU_alpha-helical_sf"/>
</dbReference>
<evidence type="ECO:0000313" key="1">
    <source>
        <dbReference type="EMBL" id="MBS3019112.1"/>
    </source>
</evidence>
<dbReference type="Pfam" id="PF03887">
    <property type="entry name" value="YfbU"/>
    <property type="match status" value="1"/>
</dbReference>